<protein>
    <recommendedName>
        <fullName evidence="4">DUF1765-domain-containing protein</fullName>
    </recommendedName>
</protein>
<evidence type="ECO:0008006" key="4">
    <source>
        <dbReference type="Google" id="ProtNLM"/>
    </source>
</evidence>
<name>M2LFA9_BAUPA</name>
<feature type="compositionally biased region" description="Polar residues" evidence="1">
    <location>
        <begin position="744"/>
        <end position="771"/>
    </location>
</feature>
<dbReference type="Pfam" id="PF08578">
    <property type="entry name" value="DUF1765"/>
    <property type="match status" value="1"/>
</dbReference>
<accession>M2LFA9</accession>
<dbReference type="InterPro" id="IPR013887">
    <property type="entry name" value="UPF0592"/>
</dbReference>
<feature type="compositionally biased region" description="Polar residues" evidence="1">
    <location>
        <begin position="1"/>
        <end position="12"/>
    </location>
</feature>
<evidence type="ECO:0000256" key="1">
    <source>
        <dbReference type="SAM" id="MobiDB-lite"/>
    </source>
</evidence>
<dbReference type="eggNOG" id="ENOG502QWKM">
    <property type="taxonomic scope" value="Eukaryota"/>
</dbReference>
<dbReference type="KEGG" id="bcom:BAUCODRAFT_76971"/>
<dbReference type="PANTHER" id="PTHR37988">
    <property type="entry name" value="UPF0592 MEMBRANE PROTEIN C7D4.03C"/>
    <property type="match status" value="1"/>
</dbReference>
<proteinExistence type="predicted"/>
<gene>
    <name evidence="2" type="ORF">BAUCODRAFT_76971</name>
</gene>
<evidence type="ECO:0000313" key="2">
    <source>
        <dbReference type="EMBL" id="EMC92722.1"/>
    </source>
</evidence>
<sequence>MFLSGSKENVSPANGVPAVPAIPRVPSLPKSFSTDKLPTYRSNTPQPGRAAPMPRMLSADRIPTTGLTIPIRKRDELWSVFRALDGDYTKFASKSVAFKANVVRTTLLPFLRTYTTHPSNKTLRPEDLDRRANILNKWWTGLIEMLHGRNNQSISGTDRPVILDGISGIMERPEWRLAPSPFSPISQRMKGTASPRSRSTTSLSSATSEFLTESVHQNVRNIFVQNLSAQMAFVVDKMSLRNASASLVIFCGKACAYAFMFVPGMADVLTRLWDLQMDTLRRVLDGNGIGKFDDVASTTELIASNFPPALHQLGFHSLMKYMRKLRTPPPLPLGTANIEWWGQWLERWSGRESDLFYVFVKHFHILATDFLPSEASKKERMCAPGVLLVHAQILINLDATIHRDATQSQQDAAGLGAPPAFDDVLSGPDAVASALPLPPINAVRIMAENRLVMLIRDFLSERSAEHPVAREFFAESFNDLLHTTAKGTSLFDHAACYTLLDFLEEVLVILSRYEHISGKAIIDSAFWQSVCKKMISSHNTLTEIRLYAFLYTVWNTVVCDLGRKKNLCLGLLLDPEIFDSTFNHWCPMVRAYFMRLLCWRVGRYDGYPQEVDIVILETMLQRLHANWSHYLYLREDASKRRMLLPPTNPCNPAPGRRMLIIRTDSQIAPGNMSFLSFDGIVSPAAPSQPQLPVRRFSTLSHVVEQDSRADAPRSAPETDPVSTSEKSIGGFIRKMLGGSRARSKSQGPAQTRSFQAEPTARSGRSSIQAETTAKPPTPSAPVVTQHRNYLFKFSLEYHHNNKHVPGPMRLHPPRLPAPAQTFLQEHSKVAYAALRTAPTEPNGSSKSNARYCGRALAEWTLIVGECQSFFDRRKNEGVPGNKFVETPTLGVEVFKRPS</sequence>
<evidence type="ECO:0000313" key="3">
    <source>
        <dbReference type="Proteomes" id="UP000011761"/>
    </source>
</evidence>
<feature type="region of interest" description="Disordered" evidence="1">
    <location>
        <begin position="27"/>
        <end position="54"/>
    </location>
</feature>
<feature type="compositionally biased region" description="Polar residues" evidence="1">
    <location>
        <begin position="30"/>
        <end position="46"/>
    </location>
</feature>
<dbReference type="STRING" id="717646.M2LFA9"/>
<dbReference type="OMA" id="KTCAYAF"/>
<feature type="region of interest" description="Disordered" evidence="1">
    <location>
        <begin position="1"/>
        <end position="20"/>
    </location>
</feature>
<organism evidence="2 3">
    <name type="scientific">Baudoinia panamericana (strain UAMH 10762)</name>
    <name type="common">Angels' share fungus</name>
    <name type="synonym">Baudoinia compniacensis (strain UAMH 10762)</name>
    <dbReference type="NCBI Taxonomy" id="717646"/>
    <lineage>
        <taxon>Eukaryota</taxon>
        <taxon>Fungi</taxon>
        <taxon>Dikarya</taxon>
        <taxon>Ascomycota</taxon>
        <taxon>Pezizomycotina</taxon>
        <taxon>Dothideomycetes</taxon>
        <taxon>Dothideomycetidae</taxon>
        <taxon>Mycosphaerellales</taxon>
        <taxon>Teratosphaeriaceae</taxon>
        <taxon>Baudoinia</taxon>
    </lineage>
</organism>
<dbReference type="OrthoDB" id="296767at2759"/>
<dbReference type="AlphaFoldDB" id="M2LFA9"/>
<dbReference type="HOGENOM" id="CLU_003877_1_0_1"/>
<reference evidence="2 3" key="1">
    <citation type="journal article" date="2012" name="PLoS Pathog.">
        <title>Diverse lifestyles and strategies of plant pathogenesis encoded in the genomes of eighteen Dothideomycetes fungi.</title>
        <authorList>
            <person name="Ohm R.A."/>
            <person name="Feau N."/>
            <person name="Henrissat B."/>
            <person name="Schoch C.L."/>
            <person name="Horwitz B.A."/>
            <person name="Barry K.W."/>
            <person name="Condon B.J."/>
            <person name="Copeland A.C."/>
            <person name="Dhillon B."/>
            <person name="Glaser F."/>
            <person name="Hesse C.N."/>
            <person name="Kosti I."/>
            <person name="LaButti K."/>
            <person name="Lindquist E.A."/>
            <person name="Lucas S."/>
            <person name="Salamov A.A."/>
            <person name="Bradshaw R.E."/>
            <person name="Ciuffetti L."/>
            <person name="Hamelin R.C."/>
            <person name="Kema G.H.J."/>
            <person name="Lawrence C."/>
            <person name="Scott J.A."/>
            <person name="Spatafora J.W."/>
            <person name="Turgeon B.G."/>
            <person name="de Wit P.J.G.M."/>
            <person name="Zhong S."/>
            <person name="Goodwin S.B."/>
            <person name="Grigoriev I.V."/>
        </authorList>
    </citation>
    <scope>NUCLEOTIDE SEQUENCE [LARGE SCALE GENOMIC DNA]</scope>
    <source>
        <strain evidence="2 3">UAMH 10762</strain>
    </source>
</reference>
<dbReference type="Proteomes" id="UP000011761">
    <property type="component" value="Unassembled WGS sequence"/>
</dbReference>
<dbReference type="RefSeq" id="XP_007679933.1">
    <property type="nucleotide sequence ID" value="XM_007681743.1"/>
</dbReference>
<dbReference type="GeneID" id="19117057"/>
<feature type="region of interest" description="Disordered" evidence="1">
    <location>
        <begin position="703"/>
        <end position="783"/>
    </location>
</feature>
<keyword evidence="3" id="KW-1185">Reference proteome</keyword>
<dbReference type="PANTHER" id="PTHR37988:SF1">
    <property type="entry name" value="UPF0592 MEMBRANE PROTEIN C7D4.03C"/>
    <property type="match status" value="1"/>
</dbReference>
<dbReference type="EMBL" id="KB445561">
    <property type="protein sequence ID" value="EMC92722.1"/>
    <property type="molecule type" value="Genomic_DNA"/>
</dbReference>